<name>A0A1I2FZN1_9ACTN</name>
<reference evidence="1 2" key="1">
    <citation type="submission" date="2016-10" db="EMBL/GenBank/DDBJ databases">
        <authorList>
            <person name="de Groot N.N."/>
        </authorList>
    </citation>
    <scope>NUCLEOTIDE SEQUENCE [LARGE SCALE GENOMIC DNA]</scope>
    <source>
        <strain evidence="1 2">DSM 43019</strain>
    </source>
</reference>
<evidence type="ECO:0000313" key="1">
    <source>
        <dbReference type="EMBL" id="SFF10792.1"/>
    </source>
</evidence>
<dbReference type="STRING" id="35752.SAMN05421541_10688"/>
<accession>A0A1I2FZN1</accession>
<dbReference type="EMBL" id="FONV01000006">
    <property type="protein sequence ID" value="SFF10792.1"/>
    <property type="molecule type" value="Genomic_DNA"/>
</dbReference>
<sequence>MQPIDQFETAEPTDTPLIARVDVGMAVVDSAGDDAGTVSAVQAPGTGVRPDTVAGVAEALMGAGYLRVDGTGALSNDTYAAGDQIADVVDGEPGTVRLNVPRDDLSRAAS</sequence>
<keyword evidence="2" id="KW-1185">Reference proteome</keyword>
<dbReference type="OrthoDB" id="3296094at2"/>
<dbReference type="RefSeq" id="WP_093614948.1">
    <property type="nucleotide sequence ID" value="NZ_BOMT01000023.1"/>
</dbReference>
<protein>
    <submittedName>
        <fullName evidence="1">Uncharacterized protein</fullName>
    </submittedName>
</protein>
<dbReference type="AlphaFoldDB" id="A0A1I2FZN1"/>
<evidence type="ECO:0000313" key="2">
    <source>
        <dbReference type="Proteomes" id="UP000199645"/>
    </source>
</evidence>
<dbReference type="Proteomes" id="UP000199645">
    <property type="component" value="Unassembled WGS sequence"/>
</dbReference>
<gene>
    <name evidence="1" type="ORF">SAMN05421541_10688</name>
</gene>
<organism evidence="1 2">
    <name type="scientific">Actinoplanes philippinensis</name>
    <dbReference type="NCBI Taxonomy" id="35752"/>
    <lineage>
        <taxon>Bacteria</taxon>
        <taxon>Bacillati</taxon>
        <taxon>Actinomycetota</taxon>
        <taxon>Actinomycetes</taxon>
        <taxon>Micromonosporales</taxon>
        <taxon>Micromonosporaceae</taxon>
        <taxon>Actinoplanes</taxon>
    </lineage>
</organism>
<proteinExistence type="predicted"/>